<dbReference type="Pfam" id="PF00563">
    <property type="entry name" value="EAL"/>
    <property type="match status" value="1"/>
</dbReference>
<name>A0A7G6E003_THEFR</name>
<evidence type="ECO:0000259" key="1">
    <source>
        <dbReference type="PROSITE" id="PS50883"/>
    </source>
</evidence>
<evidence type="ECO:0000313" key="2">
    <source>
        <dbReference type="EMBL" id="QNB45407.1"/>
    </source>
</evidence>
<evidence type="ECO:0000313" key="3">
    <source>
        <dbReference type="Proteomes" id="UP000515847"/>
    </source>
</evidence>
<proteinExistence type="predicted"/>
<dbReference type="EMBL" id="CP045798">
    <property type="protein sequence ID" value="QNB45407.1"/>
    <property type="molecule type" value="Genomic_DNA"/>
</dbReference>
<feature type="domain" description="EAL" evidence="1">
    <location>
        <begin position="1"/>
        <end position="134"/>
    </location>
</feature>
<keyword evidence="3" id="KW-1185">Reference proteome</keyword>
<gene>
    <name evidence="2" type="ORF">BR63_03200</name>
</gene>
<dbReference type="SUPFAM" id="SSF141868">
    <property type="entry name" value="EAL domain-like"/>
    <property type="match status" value="1"/>
</dbReference>
<dbReference type="PROSITE" id="PS50883">
    <property type="entry name" value="EAL"/>
    <property type="match status" value="1"/>
</dbReference>
<accession>A0A7G6E003</accession>
<dbReference type="InterPro" id="IPR035919">
    <property type="entry name" value="EAL_sf"/>
</dbReference>
<organism evidence="2 3">
    <name type="scientific">Thermanaerosceptrum fracticalcis</name>
    <dbReference type="NCBI Taxonomy" id="1712410"/>
    <lineage>
        <taxon>Bacteria</taxon>
        <taxon>Bacillati</taxon>
        <taxon>Bacillota</taxon>
        <taxon>Clostridia</taxon>
        <taxon>Eubacteriales</taxon>
        <taxon>Peptococcaceae</taxon>
        <taxon>Thermanaerosceptrum</taxon>
    </lineage>
</organism>
<reference evidence="2 3" key="1">
    <citation type="journal article" date="2019" name="Front. Microbiol.">
        <title>Thermoanaerosceptrum fracticalcis gen. nov. sp. nov., a Novel Fumarate-Fermenting Microorganism From a Deep Fractured Carbonate Aquifer of the US Great Basin.</title>
        <authorList>
            <person name="Hamilton-Brehm S.D."/>
            <person name="Stewart L.E."/>
            <person name="Zavarin M."/>
            <person name="Caldwell M."/>
            <person name="Lawson P.A."/>
            <person name="Onstott T.C."/>
            <person name="Grzymski J."/>
            <person name="Neveux I."/>
            <person name="Lollar B.S."/>
            <person name="Russell C.E."/>
            <person name="Moser D.P."/>
        </authorList>
    </citation>
    <scope>NUCLEOTIDE SEQUENCE [LARGE SCALE GENOMIC DNA]</scope>
    <source>
        <strain evidence="2 3">DRI-13</strain>
    </source>
</reference>
<protein>
    <submittedName>
        <fullName evidence="2">EAL domain-containing protein</fullName>
    </submittedName>
</protein>
<dbReference type="Gene3D" id="3.20.20.450">
    <property type="entry name" value="EAL domain"/>
    <property type="match status" value="1"/>
</dbReference>
<sequence length="135" mass="15420">MPYLCRLPISWNGGLELVEWELSLAPHFKQTRALVQSMQARGLSVWADDVTPHTLEMWLKVGVNGLKVEIEAIKNDNSFIDQLKITKLPIIIEKVETESQHEFIKNLGIVLAQGFYYGKPKENDKTEKIKIKTSV</sequence>
<dbReference type="AlphaFoldDB" id="A0A7G6E003"/>
<dbReference type="InterPro" id="IPR001633">
    <property type="entry name" value="EAL_dom"/>
</dbReference>
<dbReference type="KEGG" id="tfr:BR63_03200"/>
<dbReference type="Proteomes" id="UP000515847">
    <property type="component" value="Chromosome"/>
</dbReference>